<sequence>MDAEEDIDSLLAEIEGTLGDATPAAASRAVATQASAPPRFEPPARVAAALARPAGGASGAQSANPADEIDSLLRELGDELGDASLGPGSIGARPSAPQLAPALAPPPSTALPHVAGLRYGRTNQRCTRCDFRVMRFCEHRWSPQVDYMFLRNWVPNAAKVREMLVHADGVDAYCCQCLWETIEGSASTSVPQWRRAAGLLADALD</sequence>
<keyword evidence="8" id="KW-1185">Reference proteome</keyword>
<evidence type="ECO:0000256" key="5">
    <source>
        <dbReference type="ARBA" id="ARBA00026215"/>
    </source>
</evidence>
<gene>
    <name evidence="7" type="ORF">KFE25_010694</name>
</gene>
<dbReference type="InterPro" id="IPR029239">
    <property type="entry name" value="CFAP418"/>
</dbReference>
<evidence type="ECO:0000256" key="3">
    <source>
        <dbReference type="ARBA" id="ARBA00022490"/>
    </source>
</evidence>
<dbReference type="AlphaFoldDB" id="A0A8J6CAY7"/>
<organism evidence="7 8">
    <name type="scientific">Diacronema lutheri</name>
    <name type="common">Unicellular marine alga</name>
    <name type="synonym">Monochrysis lutheri</name>
    <dbReference type="NCBI Taxonomy" id="2081491"/>
    <lineage>
        <taxon>Eukaryota</taxon>
        <taxon>Haptista</taxon>
        <taxon>Haptophyta</taxon>
        <taxon>Pavlovophyceae</taxon>
        <taxon>Pavlovales</taxon>
        <taxon>Pavlovaceae</taxon>
        <taxon>Diacronema</taxon>
    </lineage>
</organism>
<evidence type="ECO:0000256" key="2">
    <source>
        <dbReference type="ARBA" id="ARBA00004496"/>
    </source>
</evidence>
<evidence type="ECO:0000313" key="8">
    <source>
        <dbReference type="Proteomes" id="UP000751190"/>
    </source>
</evidence>
<comment type="subcellular location">
    <subcellularLocation>
        <location evidence="2">Cytoplasm</location>
    </subcellularLocation>
    <subcellularLocation>
        <location evidence="1">Photoreceptor inner segment</location>
    </subcellularLocation>
</comment>
<dbReference type="Proteomes" id="UP000751190">
    <property type="component" value="Unassembled WGS sequence"/>
</dbReference>
<feature type="compositionally biased region" description="Low complexity" evidence="6">
    <location>
        <begin position="23"/>
        <end position="55"/>
    </location>
</feature>
<reference evidence="7" key="1">
    <citation type="submission" date="2021-05" db="EMBL/GenBank/DDBJ databases">
        <title>The genome of the haptophyte Pavlova lutheri (Diacronema luteri, Pavlovales) - a model for lipid biosynthesis in eukaryotic algae.</title>
        <authorList>
            <person name="Hulatt C.J."/>
            <person name="Posewitz M.C."/>
        </authorList>
    </citation>
    <scope>NUCLEOTIDE SEQUENCE</scope>
    <source>
        <strain evidence="7">NIVA-4/92</strain>
    </source>
</reference>
<keyword evidence="3" id="KW-0963">Cytoplasm</keyword>
<name>A0A8J6CAY7_DIALT</name>
<feature type="compositionally biased region" description="Low complexity" evidence="6">
    <location>
        <begin position="92"/>
        <end position="102"/>
    </location>
</feature>
<dbReference type="EMBL" id="JAGTXO010000029">
    <property type="protein sequence ID" value="KAG8460943.1"/>
    <property type="molecule type" value="Genomic_DNA"/>
</dbReference>
<evidence type="ECO:0000256" key="1">
    <source>
        <dbReference type="ARBA" id="ARBA00004437"/>
    </source>
</evidence>
<proteinExistence type="predicted"/>
<evidence type="ECO:0000313" key="7">
    <source>
        <dbReference type="EMBL" id="KAG8460943.1"/>
    </source>
</evidence>
<accession>A0A8J6CAY7</accession>
<feature type="region of interest" description="Disordered" evidence="6">
    <location>
        <begin position="83"/>
        <end position="107"/>
    </location>
</feature>
<protein>
    <recommendedName>
        <fullName evidence="5">Cilia- and flagella-associated protein 418</fullName>
    </recommendedName>
</protein>
<dbReference type="PANTHER" id="PTHR33958:SF1">
    <property type="entry name" value="CILIA- AND FLAGELLA-ASSOCIATED PROTEIN 418"/>
    <property type="match status" value="1"/>
</dbReference>
<dbReference type="Pfam" id="PF14996">
    <property type="entry name" value="RMP"/>
    <property type="match status" value="1"/>
</dbReference>
<evidence type="ECO:0000256" key="6">
    <source>
        <dbReference type="SAM" id="MobiDB-lite"/>
    </source>
</evidence>
<comment type="caution">
    <text evidence="7">The sequence shown here is derived from an EMBL/GenBank/DDBJ whole genome shotgun (WGS) entry which is preliminary data.</text>
</comment>
<comment type="function">
    <text evidence="4">May be involved in photoreceptor outer segment disk morphogenesis.</text>
</comment>
<feature type="region of interest" description="Disordered" evidence="6">
    <location>
        <begin position="23"/>
        <end position="65"/>
    </location>
</feature>
<dbReference type="PANTHER" id="PTHR33958">
    <property type="entry name" value="PROTEIN C8ORF37"/>
    <property type="match status" value="1"/>
</dbReference>
<dbReference type="OrthoDB" id="259905at2759"/>
<evidence type="ECO:0000256" key="4">
    <source>
        <dbReference type="ARBA" id="ARBA00024819"/>
    </source>
</evidence>
<dbReference type="GO" id="GO:0005829">
    <property type="term" value="C:cytosol"/>
    <property type="evidence" value="ECO:0007669"/>
    <property type="project" value="TreeGrafter"/>
</dbReference>